<dbReference type="Gene3D" id="3.40.50.10310">
    <property type="entry name" value="Creatininase"/>
    <property type="match status" value="1"/>
</dbReference>
<accession>A0A286DM77</accession>
<dbReference type="EMBL" id="OCMY01000002">
    <property type="protein sequence ID" value="SOD59730.1"/>
    <property type="molecule type" value="Genomic_DNA"/>
</dbReference>
<dbReference type="GO" id="GO:0009231">
    <property type="term" value="P:riboflavin biosynthetic process"/>
    <property type="evidence" value="ECO:0007669"/>
    <property type="project" value="TreeGrafter"/>
</dbReference>
<protein>
    <submittedName>
        <fullName evidence="6">Creatinine amidohydrolase</fullName>
    </submittedName>
</protein>
<sequence>MQMPSSPWWWDLSTREFSELDMANIVAILPIGAVEQHGPHLPVRVDAAINAGIVQRAVELLPDNLPLLVMPALPIGKSDEHLAYPGTLSLPYEVLGKVWFEVAKSAWRAGIRKLIFWNSHGGQPQLMEIVCRQLRIELGMFAVGASWFHTFDASDLYSAHELNHGIHGGEFETSMMLHLHPQLVQMQHADNFVSTSVALEARGGILTPEGGIGFGWMAQDLHLSGTTGNAAAADAERGKIATDRAAHALLKLAREVQSFDLGFLTERTAYQPLNL</sequence>
<evidence type="ECO:0000256" key="5">
    <source>
        <dbReference type="ARBA" id="ARBA00024029"/>
    </source>
</evidence>
<proteinExistence type="inferred from homology"/>
<dbReference type="InterPro" id="IPR024087">
    <property type="entry name" value="Creatininase-like_sf"/>
</dbReference>
<keyword evidence="3 6" id="KW-0378">Hydrolase</keyword>
<evidence type="ECO:0000313" key="7">
    <source>
        <dbReference type="Proteomes" id="UP000219271"/>
    </source>
</evidence>
<evidence type="ECO:0000256" key="1">
    <source>
        <dbReference type="ARBA" id="ARBA00001947"/>
    </source>
</evidence>
<dbReference type="InterPro" id="IPR003785">
    <property type="entry name" value="Creatininase/forma_Hydrolase"/>
</dbReference>
<keyword evidence="7" id="KW-1185">Reference proteome</keyword>
<organism evidence="6 7">
    <name type="scientific">Candidatus Pantoea floridensis</name>
    <dbReference type="NCBI Taxonomy" id="1938870"/>
    <lineage>
        <taxon>Bacteria</taxon>
        <taxon>Pseudomonadati</taxon>
        <taxon>Pseudomonadota</taxon>
        <taxon>Gammaproteobacteria</taxon>
        <taxon>Enterobacterales</taxon>
        <taxon>Erwiniaceae</taxon>
        <taxon>Pantoea</taxon>
    </lineage>
</organism>
<dbReference type="OrthoDB" id="9801445at2"/>
<dbReference type="AlphaFoldDB" id="A0A286DM77"/>
<dbReference type="SUPFAM" id="SSF102215">
    <property type="entry name" value="Creatininase"/>
    <property type="match status" value="1"/>
</dbReference>
<dbReference type="RefSeq" id="WP_097097875.1">
    <property type="nucleotide sequence ID" value="NZ_OCMY01000002.1"/>
</dbReference>
<dbReference type="PANTHER" id="PTHR35005:SF1">
    <property type="entry name" value="2-AMINO-5-FORMYLAMINO-6-RIBOSYLAMINOPYRIMIDIN-4(3H)-ONE 5'-MONOPHOSPHATE DEFORMYLASE"/>
    <property type="match status" value="1"/>
</dbReference>
<comment type="cofactor">
    <cofactor evidence="1">
        <name>Zn(2+)</name>
        <dbReference type="ChEBI" id="CHEBI:29105"/>
    </cofactor>
</comment>
<dbReference type="PANTHER" id="PTHR35005">
    <property type="entry name" value="3-DEHYDRO-SCYLLO-INOSOSE HYDROLASE"/>
    <property type="match status" value="1"/>
</dbReference>
<reference evidence="7" key="1">
    <citation type="submission" date="2017-09" db="EMBL/GenBank/DDBJ databases">
        <authorList>
            <person name="Varghese N."/>
            <person name="Submissions S."/>
        </authorList>
    </citation>
    <scope>NUCLEOTIDE SEQUENCE [LARGE SCALE GENOMIC DNA]</scope>
    <source>
        <strain evidence="7">JKS000234</strain>
    </source>
</reference>
<gene>
    <name evidence="6" type="ORF">SAMN06273570_4404</name>
</gene>
<dbReference type="GO" id="GO:0016811">
    <property type="term" value="F:hydrolase activity, acting on carbon-nitrogen (but not peptide) bonds, in linear amides"/>
    <property type="evidence" value="ECO:0007669"/>
    <property type="project" value="TreeGrafter"/>
</dbReference>
<dbReference type="Pfam" id="PF02633">
    <property type="entry name" value="Creatininase"/>
    <property type="match status" value="1"/>
</dbReference>
<name>A0A286DM77_9GAMM</name>
<dbReference type="GO" id="GO:0046872">
    <property type="term" value="F:metal ion binding"/>
    <property type="evidence" value="ECO:0007669"/>
    <property type="project" value="UniProtKB-KW"/>
</dbReference>
<evidence type="ECO:0000256" key="3">
    <source>
        <dbReference type="ARBA" id="ARBA00022801"/>
    </source>
</evidence>
<keyword evidence="4" id="KW-0862">Zinc</keyword>
<keyword evidence="2" id="KW-0479">Metal-binding</keyword>
<comment type="similarity">
    <text evidence="5">Belongs to the creatininase superfamily.</text>
</comment>
<evidence type="ECO:0000256" key="4">
    <source>
        <dbReference type="ARBA" id="ARBA00022833"/>
    </source>
</evidence>
<evidence type="ECO:0000256" key="2">
    <source>
        <dbReference type="ARBA" id="ARBA00022723"/>
    </source>
</evidence>
<evidence type="ECO:0000313" key="6">
    <source>
        <dbReference type="EMBL" id="SOD59730.1"/>
    </source>
</evidence>
<dbReference type="Proteomes" id="UP000219271">
    <property type="component" value="Unassembled WGS sequence"/>
</dbReference>